<reference evidence="1" key="1">
    <citation type="journal article" date="2017" name="Nature">
        <title>The sunflower genome provides insights into oil metabolism, flowering and Asterid evolution.</title>
        <authorList>
            <person name="Badouin H."/>
            <person name="Gouzy J."/>
            <person name="Grassa C.J."/>
            <person name="Murat F."/>
            <person name="Staton S.E."/>
            <person name="Cottret L."/>
            <person name="Lelandais-Briere C."/>
            <person name="Owens G.L."/>
            <person name="Carrere S."/>
            <person name="Mayjonade B."/>
            <person name="Legrand L."/>
            <person name="Gill N."/>
            <person name="Kane N.C."/>
            <person name="Bowers J.E."/>
            <person name="Hubner S."/>
            <person name="Bellec A."/>
            <person name="Berard A."/>
            <person name="Berges H."/>
            <person name="Blanchet N."/>
            <person name="Boniface M.C."/>
            <person name="Brunel D."/>
            <person name="Catrice O."/>
            <person name="Chaidir N."/>
            <person name="Claudel C."/>
            <person name="Donnadieu C."/>
            <person name="Faraut T."/>
            <person name="Fievet G."/>
            <person name="Helmstetter N."/>
            <person name="King M."/>
            <person name="Knapp S.J."/>
            <person name="Lai Z."/>
            <person name="Le Paslier M.C."/>
            <person name="Lippi Y."/>
            <person name="Lorenzon L."/>
            <person name="Mandel J.R."/>
            <person name="Marage G."/>
            <person name="Marchand G."/>
            <person name="Marquand E."/>
            <person name="Bret-Mestries E."/>
            <person name="Morien E."/>
            <person name="Nambeesan S."/>
            <person name="Nguyen T."/>
            <person name="Pegot-Espagnet P."/>
            <person name="Pouilly N."/>
            <person name="Raftis F."/>
            <person name="Sallet E."/>
            <person name="Schiex T."/>
            <person name="Thomas J."/>
            <person name="Vandecasteele C."/>
            <person name="Vares D."/>
            <person name="Vear F."/>
            <person name="Vautrin S."/>
            <person name="Crespi M."/>
            <person name="Mangin B."/>
            <person name="Burke J.M."/>
            <person name="Salse J."/>
            <person name="Munos S."/>
            <person name="Vincourt P."/>
            <person name="Rieseberg L.H."/>
            <person name="Langlade N.B."/>
        </authorList>
    </citation>
    <scope>NUCLEOTIDE SEQUENCE</scope>
    <source>
        <tissue evidence="1">Leaves</tissue>
    </source>
</reference>
<dbReference type="AlphaFoldDB" id="A0A9K3HPQ9"/>
<accession>A0A9K3HPQ9</accession>
<dbReference type="EMBL" id="MNCJ02000326">
    <property type="protein sequence ID" value="KAF5782418.1"/>
    <property type="molecule type" value="Genomic_DNA"/>
</dbReference>
<reference evidence="1" key="2">
    <citation type="submission" date="2020-06" db="EMBL/GenBank/DDBJ databases">
        <title>Helianthus annuus Genome sequencing and assembly Release 2.</title>
        <authorList>
            <person name="Gouzy J."/>
            <person name="Langlade N."/>
            <person name="Munos S."/>
        </authorList>
    </citation>
    <scope>NUCLEOTIDE SEQUENCE</scope>
    <source>
        <tissue evidence="1">Leaves</tissue>
    </source>
</reference>
<comment type="caution">
    <text evidence="1">The sequence shown here is derived from an EMBL/GenBank/DDBJ whole genome shotgun (WGS) entry which is preliminary data.</text>
</comment>
<dbReference type="Gramene" id="mRNA:HanXRQr2_Chr11g0495621">
    <property type="protein sequence ID" value="CDS:HanXRQr2_Chr11g0495621.1"/>
    <property type="gene ID" value="HanXRQr2_Chr11g0495621"/>
</dbReference>
<sequence>MILFKLHGGHDDVPYRPTWRDGPLYKQEAAYQAELFYEKMGDTHSIRSNTCFEKRIHRPDLRALGLYEKFTELG</sequence>
<dbReference type="Proteomes" id="UP000215914">
    <property type="component" value="Unassembled WGS sequence"/>
</dbReference>
<evidence type="ECO:0000313" key="1">
    <source>
        <dbReference type="EMBL" id="KAF5782418.1"/>
    </source>
</evidence>
<name>A0A9K3HPQ9_HELAN</name>
<keyword evidence="2" id="KW-1185">Reference proteome</keyword>
<organism evidence="1 2">
    <name type="scientific">Helianthus annuus</name>
    <name type="common">Common sunflower</name>
    <dbReference type="NCBI Taxonomy" id="4232"/>
    <lineage>
        <taxon>Eukaryota</taxon>
        <taxon>Viridiplantae</taxon>
        <taxon>Streptophyta</taxon>
        <taxon>Embryophyta</taxon>
        <taxon>Tracheophyta</taxon>
        <taxon>Spermatophyta</taxon>
        <taxon>Magnoliopsida</taxon>
        <taxon>eudicotyledons</taxon>
        <taxon>Gunneridae</taxon>
        <taxon>Pentapetalae</taxon>
        <taxon>asterids</taxon>
        <taxon>campanulids</taxon>
        <taxon>Asterales</taxon>
        <taxon>Asteraceae</taxon>
        <taxon>Asteroideae</taxon>
        <taxon>Heliantheae alliance</taxon>
        <taxon>Heliantheae</taxon>
        <taxon>Helianthus</taxon>
    </lineage>
</organism>
<evidence type="ECO:0000313" key="2">
    <source>
        <dbReference type="Proteomes" id="UP000215914"/>
    </source>
</evidence>
<protein>
    <submittedName>
        <fullName evidence="1">Uncharacterized protein</fullName>
    </submittedName>
</protein>
<proteinExistence type="predicted"/>
<gene>
    <name evidence="1" type="ORF">HanXRQr2_Chr11g0495621</name>
</gene>